<reference evidence="2 3" key="1">
    <citation type="submission" date="2017-11" db="EMBL/GenBank/DDBJ databases">
        <title>Genomic Encyclopedia of Type Strains, Phase III (KMG-III): the genomes of soil and plant-associated and newly described type strains.</title>
        <authorList>
            <person name="Whitman W."/>
        </authorList>
    </citation>
    <scope>NUCLEOTIDE SEQUENCE [LARGE SCALE GENOMIC DNA]</scope>
    <source>
        <strain evidence="2 3">UB-Domo-W1</strain>
    </source>
</reference>
<dbReference type="AlphaFoldDB" id="A0A2M8VHB6"/>
<dbReference type="GO" id="GO:0003677">
    <property type="term" value="F:DNA binding"/>
    <property type="evidence" value="ECO:0007669"/>
    <property type="project" value="InterPro"/>
</dbReference>
<dbReference type="Pfam" id="PF01381">
    <property type="entry name" value="HTH_3"/>
    <property type="match status" value="1"/>
</dbReference>
<dbReference type="EMBL" id="PGTX01000008">
    <property type="protein sequence ID" value="PJI76126.1"/>
    <property type="molecule type" value="Genomic_DNA"/>
</dbReference>
<dbReference type="InterPro" id="IPR010982">
    <property type="entry name" value="Lambda_DNA-bd_dom_sf"/>
</dbReference>
<protein>
    <submittedName>
        <fullName evidence="2">HTH-type transcriptional regulator/antitoxin HipB</fullName>
    </submittedName>
</protein>
<dbReference type="RefSeq" id="WP_100380320.1">
    <property type="nucleotide sequence ID" value="NZ_CBCSBW010000009.1"/>
</dbReference>
<dbReference type="SUPFAM" id="SSF47413">
    <property type="entry name" value="lambda repressor-like DNA-binding domains"/>
    <property type="match status" value="1"/>
</dbReference>
<evidence type="ECO:0000313" key="3">
    <source>
        <dbReference type="Proteomes" id="UP000229366"/>
    </source>
</evidence>
<evidence type="ECO:0000313" key="2">
    <source>
        <dbReference type="EMBL" id="PJI76126.1"/>
    </source>
</evidence>
<feature type="domain" description="HTH cro/C1-type" evidence="1">
    <location>
        <begin position="15"/>
        <end position="71"/>
    </location>
</feature>
<accession>A0A2M8VHB6</accession>
<gene>
    <name evidence="2" type="ORF">B0G85_2026</name>
</gene>
<comment type="caution">
    <text evidence="2">The sequence shown here is derived from an EMBL/GenBank/DDBJ whole genome shotgun (WGS) entry which is preliminary data.</text>
</comment>
<dbReference type="CDD" id="cd00093">
    <property type="entry name" value="HTH_XRE"/>
    <property type="match status" value="1"/>
</dbReference>
<dbReference type="PROSITE" id="PS50943">
    <property type="entry name" value="HTH_CROC1"/>
    <property type="match status" value="1"/>
</dbReference>
<organism evidence="2 3">
    <name type="scientific">Polynucleobacter brandtiae</name>
    <dbReference type="NCBI Taxonomy" id="1938816"/>
    <lineage>
        <taxon>Bacteria</taxon>
        <taxon>Pseudomonadati</taxon>
        <taxon>Pseudomonadota</taxon>
        <taxon>Betaproteobacteria</taxon>
        <taxon>Burkholderiales</taxon>
        <taxon>Burkholderiaceae</taxon>
        <taxon>Polynucleobacter</taxon>
    </lineage>
</organism>
<name>A0A2M8VHB6_9BURK</name>
<dbReference type="SMART" id="SM00530">
    <property type="entry name" value="HTH_XRE"/>
    <property type="match status" value="1"/>
</dbReference>
<keyword evidence="3" id="KW-1185">Reference proteome</keyword>
<dbReference type="Proteomes" id="UP000229366">
    <property type="component" value="Unassembled WGS sequence"/>
</dbReference>
<dbReference type="Gene3D" id="1.10.260.40">
    <property type="entry name" value="lambda repressor-like DNA-binding domains"/>
    <property type="match status" value="1"/>
</dbReference>
<evidence type="ECO:0000259" key="1">
    <source>
        <dbReference type="PROSITE" id="PS50943"/>
    </source>
</evidence>
<proteinExistence type="predicted"/>
<dbReference type="OrthoDB" id="5957901at2"/>
<sequence length="90" mass="10231">MDYPIQTLESLKLFIKAFRKQKGVTQADMAEKLGITQQAYARFEGNPQLATFERLFLVLRILDVGISIEQIVKGSKQVKVITESGSKEIW</sequence>
<dbReference type="InterPro" id="IPR001387">
    <property type="entry name" value="Cro/C1-type_HTH"/>
</dbReference>